<feature type="domain" description="C2" evidence="8">
    <location>
        <begin position="892"/>
        <end position="1050"/>
    </location>
</feature>
<evidence type="ECO:0000313" key="12">
    <source>
        <dbReference type="Proteomes" id="UP000053259"/>
    </source>
</evidence>
<dbReference type="InterPro" id="IPR011992">
    <property type="entry name" value="EF-hand-dom_pair"/>
</dbReference>
<dbReference type="Pfam" id="PF00388">
    <property type="entry name" value="PI-PLC-X"/>
    <property type="match status" value="1"/>
</dbReference>
<protein>
    <recommendedName>
        <fullName evidence="1 6">Phosphoinositide phospholipase C</fullName>
        <ecNumber evidence="1 6">3.1.4.11</ecNumber>
    </recommendedName>
</protein>
<dbReference type="SUPFAM" id="SSF49562">
    <property type="entry name" value="C2 domain (Calcium/lipid-binding domain, CaLB)"/>
    <property type="match status" value="1"/>
</dbReference>
<dbReference type="CDD" id="cd13360">
    <property type="entry name" value="PH_PLC_fungal"/>
    <property type="match status" value="1"/>
</dbReference>
<feature type="region of interest" description="Disordered" evidence="7">
    <location>
        <begin position="1076"/>
        <end position="1133"/>
    </location>
</feature>
<feature type="compositionally biased region" description="Polar residues" evidence="7">
    <location>
        <begin position="1080"/>
        <end position="1097"/>
    </location>
</feature>
<dbReference type="PROSITE" id="PS50007">
    <property type="entry name" value="PIPLC_X_DOMAIN"/>
    <property type="match status" value="1"/>
</dbReference>
<dbReference type="PROSITE" id="PS50008">
    <property type="entry name" value="PIPLC_Y_DOMAIN"/>
    <property type="match status" value="1"/>
</dbReference>
<evidence type="ECO:0000256" key="1">
    <source>
        <dbReference type="ARBA" id="ARBA00012368"/>
    </source>
</evidence>
<feature type="region of interest" description="Disordered" evidence="7">
    <location>
        <begin position="1"/>
        <end position="24"/>
    </location>
</feature>
<evidence type="ECO:0000259" key="8">
    <source>
        <dbReference type="PROSITE" id="PS50004"/>
    </source>
</evidence>
<dbReference type="InterPro" id="IPR002048">
    <property type="entry name" value="EF_hand_dom"/>
</dbReference>
<dbReference type="PRINTS" id="PR00390">
    <property type="entry name" value="PHPHLIPASEC"/>
</dbReference>
<evidence type="ECO:0000313" key="11">
    <source>
        <dbReference type="EMBL" id="KIW03442.1"/>
    </source>
</evidence>
<feature type="compositionally biased region" description="Polar residues" evidence="7">
    <location>
        <begin position="696"/>
        <end position="707"/>
    </location>
</feature>
<dbReference type="PROSITE" id="PS50222">
    <property type="entry name" value="EF_HAND_2"/>
    <property type="match status" value="1"/>
</dbReference>
<dbReference type="InterPro" id="IPR000008">
    <property type="entry name" value="C2_dom"/>
</dbReference>
<feature type="domain" description="PI-PLC Y-box" evidence="9">
    <location>
        <begin position="775"/>
        <end position="891"/>
    </location>
</feature>
<evidence type="ECO:0000256" key="5">
    <source>
        <dbReference type="ARBA" id="ARBA00023224"/>
    </source>
</evidence>
<dbReference type="PROSITE" id="PS50004">
    <property type="entry name" value="C2"/>
    <property type="match status" value="1"/>
</dbReference>
<dbReference type="EMBL" id="KN847544">
    <property type="protein sequence ID" value="KIW03442.1"/>
    <property type="molecule type" value="Genomic_DNA"/>
</dbReference>
<dbReference type="GO" id="GO:0005509">
    <property type="term" value="F:calcium ion binding"/>
    <property type="evidence" value="ECO:0007669"/>
    <property type="project" value="InterPro"/>
</dbReference>
<dbReference type="Gene3D" id="3.20.20.190">
    <property type="entry name" value="Phosphatidylinositol (PI) phosphodiesterase"/>
    <property type="match status" value="1"/>
</dbReference>
<dbReference type="Proteomes" id="UP000053259">
    <property type="component" value="Unassembled WGS sequence"/>
</dbReference>
<dbReference type="Pfam" id="PF00387">
    <property type="entry name" value="PI-PLC-Y"/>
    <property type="match status" value="1"/>
</dbReference>
<dbReference type="InterPro" id="IPR000909">
    <property type="entry name" value="PLipase_C_PInositol-sp_X_dom"/>
</dbReference>
<feature type="region of interest" description="Disordered" evidence="7">
    <location>
        <begin position="138"/>
        <end position="180"/>
    </location>
</feature>
<dbReference type="PANTHER" id="PTHR10336">
    <property type="entry name" value="PHOSPHOINOSITIDE-SPECIFIC PHOSPHOLIPASE C FAMILY PROTEIN"/>
    <property type="match status" value="1"/>
</dbReference>
<keyword evidence="3 6" id="KW-0442">Lipid degradation</keyword>
<dbReference type="RefSeq" id="XP_016213311.1">
    <property type="nucleotide sequence ID" value="XM_016358692.1"/>
</dbReference>
<feature type="compositionally biased region" description="Basic and acidic residues" evidence="7">
    <location>
        <begin position="1"/>
        <end position="13"/>
    </location>
</feature>
<dbReference type="SUPFAM" id="SSF51695">
    <property type="entry name" value="PLC-like phosphodiesterases"/>
    <property type="match status" value="1"/>
</dbReference>
<evidence type="ECO:0000256" key="4">
    <source>
        <dbReference type="ARBA" id="ARBA00023098"/>
    </source>
</evidence>
<dbReference type="InterPro" id="IPR001192">
    <property type="entry name" value="PI-PLC_fam"/>
</dbReference>
<evidence type="ECO:0000256" key="3">
    <source>
        <dbReference type="ARBA" id="ARBA00022963"/>
    </source>
</evidence>
<dbReference type="GeneID" id="27313185"/>
<feature type="domain" description="EF-hand" evidence="10">
    <location>
        <begin position="396"/>
        <end position="431"/>
    </location>
</feature>
<reference evidence="11 12" key="1">
    <citation type="submission" date="2015-01" db="EMBL/GenBank/DDBJ databases">
        <title>The Genome Sequence of Ochroconis gallopava CBS43764.</title>
        <authorList>
            <consortium name="The Broad Institute Genomics Platform"/>
            <person name="Cuomo C."/>
            <person name="de Hoog S."/>
            <person name="Gorbushina A."/>
            <person name="Stielow B."/>
            <person name="Teixiera M."/>
            <person name="Abouelleil A."/>
            <person name="Chapman S.B."/>
            <person name="Priest M."/>
            <person name="Young S.K."/>
            <person name="Wortman J."/>
            <person name="Nusbaum C."/>
            <person name="Birren B."/>
        </authorList>
    </citation>
    <scope>NUCLEOTIDE SEQUENCE [LARGE SCALE GENOMIC DNA]</scope>
    <source>
        <strain evidence="11 12">CBS 43764</strain>
    </source>
</reference>
<keyword evidence="2 6" id="KW-0378">Hydrolase</keyword>
<dbReference type="PANTHER" id="PTHR10336:SF36">
    <property type="entry name" value="1-PHOSPHATIDYLINOSITOL 4,5-BISPHOSPHATE PHOSPHODIESTERASE BETA-4"/>
    <property type="match status" value="1"/>
</dbReference>
<dbReference type="CDD" id="cd00275">
    <property type="entry name" value="C2_PLC_like"/>
    <property type="match status" value="1"/>
</dbReference>
<name>A0A0D1YS40_9PEZI</name>
<dbReference type="SUPFAM" id="SSF50729">
    <property type="entry name" value="PH domain-like"/>
    <property type="match status" value="1"/>
</dbReference>
<dbReference type="InterPro" id="IPR017946">
    <property type="entry name" value="PLC-like_Pdiesterase_TIM-brl"/>
</dbReference>
<dbReference type="SMART" id="SM00239">
    <property type="entry name" value="C2"/>
    <property type="match status" value="1"/>
</dbReference>
<dbReference type="CDD" id="cd16207">
    <property type="entry name" value="EFh_ScPlc1p_like"/>
    <property type="match status" value="1"/>
</dbReference>
<dbReference type="SMART" id="SM00149">
    <property type="entry name" value="PLCYc"/>
    <property type="match status" value="1"/>
</dbReference>
<dbReference type="SMART" id="SM00148">
    <property type="entry name" value="PLCXc"/>
    <property type="match status" value="1"/>
</dbReference>
<dbReference type="OrthoDB" id="269822at2759"/>
<dbReference type="GO" id="GO:0051209">
    <property type="term" value="P:release of sequestered calcium ion into cytosol"/>
    <property type="evidence" value="ECO:0007669"/>
    <property type="project" value="TreeGrafter"/>
</dbReference>
<evidence type="ECO:0000256" key="2">
    <source>
        <dbReference type="ARBA" id="ARBA00022801"/>
    </source>
</evidence>
<dbReference type="InterPro" id="IPR037755">
    <property type="entry name" value="Plc1_PH"/>
</dbReference>
<dbReference type="Gene3D" id="1.10.238.10">
    <property type="entry name" value="EF-hand"/>
    <property type="match status" value="1"/>
</dbReference>
<gene>
    <name evidence="11" type="ORF">PV09_05212</name>
</gene>
<feature type="compositionally biased region" description="Low complexity" evidence="7">
    <location>
        <begin position="732"/>
        <end position="743"/>
    </location>
</feature>
<dbReference type="HOGENOM" id="CLU_002738_1_0_1"/>
<evidence type="ECO:0000259" key="9">
    <source>
        <dbReference type="PROSITE" id="PS50008"/>
    </source>
</evidence>
<proteinExistence type="predicted"/>
<accession>A0A0D1YS40</accession>
<keyword evidence="4 6" id="KW-0443">Lipid metabolism</keyword>
<dbReference type="SUPFAM" id="SSF47473">
    <property type="entry name" value="EF-hand"/>
    <property type="match status" value="1"/>
</dbReference>
<dbReference type="FunCoup" id="A0A0D1YS40">
    <property type="interactions" value="335"/>
</dbReference>
<keyword evidence="5" id="KW-0807">Transducer</keyword>
<dbReference type="Gene3D" id="2.60.40.150">
    <property type="entry name" value="C2 domain"/>
    <property type="match status" value="1"/>
</dbReference>
<dbReference type="GO" id="GO:0004435">
    <property type="term" value="F:phosphatidylinositol-4,5-bisphosphate phospholipase C activity"/>
    <property type="evidence" value="ECO:0007669"/>
    <property type="project" value="UniProtKB-EC"/>
</dbReference>
<dbReference type="Gene3D" id="2.30.29.30">
    <property type="entry name" value="Pleckstrin-homology domain (PH domain)/Phosphotyrosine-binding domain (PTB)"/>
    <property type="match status" value="1"/>
</dbReference>
<feature type="compositionally biased region" description="Basic and acidic residues" evidence="7">
    <location>
        <begin position="1115"/>
        <end position="1133"/>
    </location>
</feature>
<organism evidence="11 12">
    <name type="scientific">Verruconis gallopava</name>
    <dbReference type="NCBI Taxonomy" id="253628"/>
    <lineage>
        <taxon>Eukaryota</taxon>
        <taxon>Fungi</taxon>
        <taxon>Dikarya</taxon>
        <taxon>Ascomycota</taxon>
        <taxon>Pezizomycotina</taxon>
        <taxon>Dothideomycetes</taxon>
        <taxon>Pleosporomycetidae</taxon>
        <taxon>Venturiales</taxon>
        <taxon>Sympoventuriaceae</taxon>
        <taxon>Verruconis</taxon>
    </lineage>
</organism>
<sequence>MRTESSIDYDRANGIRSEPAASPLTKPLPMHHVASSMQFSVASLSATSNNSSRVSLISNSSQPRTNVPIHHSPDGILPMQALSSSLPSSMALPDSILPTSSAPTSPPVMSPSAMAEAVAMSRGGLIRRLSRGAHNKIVRRRPSTTSSHRDVSVGPAIMRRRSDSNKGIPDSGIDISDLDLDSNDDEAVEDLSEQYFSLGSTSHPSQTSGINSGTLSSRPSIGSLDSGLAPAFPLSLQQGMWLTKVSKKKRKWMMFRFDFEAGKILWDPQRPSKQIYIDDIQEVREAKDAREYLEQLQIPADQESRWFTVVYANPNASKGRSLKTLHIVCPDEDTCHLWAETIDRVQRLRIRTMTDLVKGDERSIKGIWKRETRGDPNARLDFQRAKQLCRKLDVNCSEHTLKYYFNHADTDNSRDLDYAQFESFVKSVLERQDLKKIFNSIRQPGNPELDERSFLDFLQHTQGIDTSARPEYWANVFETHAKRCRPKGATSPVASEHKEYTMNFAAFQDLMTRTSLGKGINTSRTEQKLDRPLNEYFISSSHNTYLLGRQVVGQSSTEAYVSALTQGCRCIEIDCWDGSDGRPIVVHGRTFTSSVLFADCVKVINEYAFEASEYPLIISLEVHCNPEQQATMTDIMKNVFGDKLVLQPLDESSEVLPCPEELKGKILIKVKAAESEDLAAKPEGPPVTRRPRGLSSPFSRPTVSDPTSMPPGYSLSSPPTMSPQLNGSLWNSSRASIASGASATPISPNSSAEESDFVSEHKPRRRKTSNIVKVLGELGVYTQGIKFSDFRAPDARSYNHVFSFSERTFEGHCRRDKEALERHNRRFLMRVYPAAHRVGSTNFEPLRFWRRGVQMAALNWQTYDLGMQLNEAMFAAGNDQTGYVLKPEEMRPIGGSAVFDIPSPKKPRKRVKFSVDVLSAQQLPRPRDLSHAANMNPYIEVEVHIAEDKAHGLAIGEGGTDASARDGMSGIGSPLRKRTRIVLNNGWDPHFNEPMSFTVETKYPSLVFVRWTVWNSPDGQSLSSSSVPLASYTAKLDSLQQGYRHIPLKNAQSEQFYFSTLFCKIKRENPTVVEEVAPASNGSEDSSPTTPVNNESKTGFLKRVLSRTPSQRKRRDGEPERGRLSRTASTERQ</sequence>
<evidence type="ECO:0000256" key="6">
    <source>
        <dbReference type="RuleBase" id="RU361133"/>
    </source>
</evidence>
<dbReference type="InterPro" id="IPR011993">
    <property type="entry name" value="PH-like_dom_sf"/>
</dbReference>
<dbReference type="InterPro" id="IPR035892">
    <property type="entry name" value="C2_domain_sf"/>
</dbReference>
<dbReference type="EC" id="3.1.4.11" evidence="1 6"/>
<dbReference type="VEuPathDB" id="FungiDB:PV09_05212"/>
<evidence type="ECO:0000259" key="10">
    <source>
        <dbReference type="PROSITE" id="PS50222"/>
    </source>
</evidence>
<evidence type="ECO:0000256" key="7">
    <source>
        <dbReference type="SAM" id="MobiDB-lite"/>
    </source>
</evidence>
<keyword evidence="12" id="KW-1185">Reference proteome</keyword>
<dbReference type="CDD" id="cd08598">
    <property type="entry name" value="PI-PLC1c_yeast"/>
    <property type="match status" value="1"/>
</dbReference>
<feature type="compositionally biased region" description="Polar residues" evidence="7">
    <location>
        <begin position="714"/>
        <end position="731"/>
    </location>
</feature>
<comment type="catalytic activity">
    <reaction evidence="6">
        <text>a 1,2-diacyl-sn-glycero-3-phospho-(1D-myo-inositol-4,5-bisphosphate) + H2O = 1D-myo-inositol 1,4,5-trisphosphate + a 1,2-diacyl-sn-glycerol + H(+)</text>
        <dbReference type="Rhea" id="RHEA:33179"/>
        <dbReference type="ChEBI" id="CHEBI:15377"/>
        <dbReference type="ChEBI" id="CHEBI:15378"/>
        <dbReference type="ChEBI" id="CHEBI:17815"/>
        <dbReference type="ChEBI" id="CHEBI:58456"/>
        <dbReference type="ChEBI" id="CHEBI:203600"/>
        <dbReference type="EC" id="3.1.4.11"/>
    </reaction>
</comment>
<dbReference type="Pfam" id="PF00168">
    <property type="entry name" value="C2"/>
    <property type="match status" value="1"/>
</dbReference>
<dbReference type="InParanoid" id="A0A0D1YS40"/>
<dbReference type="InterPro" id="IPR001711">
    <property type="entry name" value="PLipase_C_Pinositol-sp_Y"/>
</dbReference>
<dbReference type="GO" id="GO:0048015">
    <property type="term" value="P:phosphatidylinositol-mediated signaling"/>
    <property type="evidence" value="ECO:0007669"/>
    <property type="project" value="TreeGrafter"/>
</dbReference>
<feature type="region of interest" description="Disordered" evidence="7">
    <location>
        <begin position="677"/>
        <end position="766"/>
    </location>
</feature>
<dbReference type="GO" id="GO:0016042">
    <property type="term" value="P:lipid catabolic process"/>
    <property type="evidence" value="ECO:0007669"/>
    <property type="project" value="UniProtKB-KW"/>
</dbReference>
<dbReference type="AlphaFoldDB" id="A0A0D1YS40"/>
<dbReference type="STRING" id="253628.A0A0D1YS40"/>